<name>A0A8H9KTU7_9MICO</name>
<gene>
    <name evidence="2" type="ORF">GCM10011314_33650</name>
</gene>
<sequence length="136" mass="14404">MPAAARAHTEAGAIEFAKFYMLEADKAYVSLDSSTLQSLAGPNCEGCQSAIDGVAEFKSAGERQVRPSMTIAATNPLPNSTKDVAQVQVQIRAAEVDIVNAKGAVVGATETGTTVYRLAIRWMSNGWRTADLGLEQ</sequence>
<dbReference type="Proteomes" id="UP000628079">
    <property type="component" value="Unassembled WGS sequence"/>
</dbReference>
<reference evidence="2" key="1">
    <citation type="journal article" date="2014" name="Int. J. Syst. Evol. Microbiol.">
        <title>Complete genome sequence of Corynebacterium casei LMG S-19264T (=DSM 44701T), isolated from a smear-ripened cheese.</title>
        <authorList>
            <consortium name="US DOE Joint Genome Institute (JGI-PGF)"/>
            <person name="Walter F."/>
            <person name="Albersmeier A."/>
            <person name="Kalinowski J."/>
            <person name="Ruckert C."/>
        </authorList>
    </citation>
    <scope>NUCLEOTIDE SEQUENCE</scope>
    <source>
        <strain evidence="2">CGMCC 1.10749</strain>
    </source>
</reference>
<dbReference type="EMBL" id="BMEA01000007">
    <property type="protein sequence ID" value="GGB91078.1"/>
    <property type="molecule type" value="Genomic_DNA"/>
</dbReference>
<reference evidence="2" key="2">
    <citation type="submission" date="2020-09" db="EMBL/GenBank/DDBJ databases">
        <authorList>
            <person name="Sun Q."/>
            <person name="Zhou Y."/>
        </authorList>
    </citation>
    <scope>NUCLEOTIDE SEQUENCE</scope>
    <source>
        <strain evidence="2">CGMCC 1.10749</strain>
    </source>
</reference>
<comment type="caution">
    <text evidence="2">The sequence shown here is derived from an EMBL/GenBank/DDBJ whole genome shotgun (WGS) entry which is preliminary data.</text>
</comment>
<evidence type="ECO:0000313" key="3">
    <source>
        <dbReference type="Proteomes" id="UP000628079"/>
    </source>
</evidence>
<dbReference type="AlphaFoldDB" id="A0A8H9KTU7"/>
<feature type="domain" description="DUF6318" evidence="1">
    <location>
        <begin position="1"/>
        <end position="130"/>
    </location>
</feature>
<accession>A0A8H9KTU7</accession>
<proteinExistence type="predicted"/>
<protein>
    <recommendedName>
        <fullName evidence="1">DUF6318 domain-containing protein</fullName>
    </recommendedName>
</protein>
<organism evidence="2 3">
    <name type="scientific">Knoellia flava</name>
    <dbReference type="NCBI Taxonomy" id="913969"/>
    <lineage>
        <taxon>Bacteria</taxon>
        <taxon>Bacillati</taxon>
        <taxon>Actinomycetota</taxon>
        <taxon>Actinomycetes</taxon>
        <taxon>Micrococcales</taxon>
        <taxon>Intrasporangiaceae</taxon>
        <taxon>Knoellia</taxon>
    </lineage>
</organism>
<dbReference type="InterPro" id="IPR046281">
    <property type="entry name" value="DUF6318"/>
</dbReference>
<evidence type="ECO:0000259" key="1">
    <source>
        <dbReference type="Pfam" id="PF19843"/>
    </source>
</evidence>
<evidence type="ECO:0000313" key="2">
    <source>
        <dbReference type="EMBL" id="GGB91078.1"/>
    </source>
</evidence>
<dbReference type="Pfam" id="PF19843">
    <property type="entry name" value="DUF6318"/>
    <property type="match status" value="1"/>
</dbReference>